<keyword evidence="4" id="KW-1185">Reference proteome</keyword>
<feature type="transmembrane region" description="Helical" evidence="1">
    <location>
        <begin position="56"/>
        <end position="79"/>
    </location>
</feature>
<evidence type="ECO:0000313" key="4">
    <source>
        <dbReference type="Proteomes" id="UP001595805"/>
    </source>
</evidence>
<dbReference type="Proteomes" id="UP001595805">
    <property type="component" value="Unassembled WGS sequence"/>
</dbReference>
<name>A0ABV8AUU4_9BACT</name>
<proteinExistence type="predicted"/>
<dbReference type="NCBIfam" id="TIGR02226">
    <property type="entry name" value="two_anch"/>
    <property type="match status" value="1"/>
</dbReference>
<dbReference type="InterPro" id="IPR011933">
    <property type="entry name" value="Double_TM_dom"/>
</dbReference>
<dbReference type="PANTHER" id="PTHR37464:SF1">
    <property type="entry name" value="BLL2463 PROTEIN"/>
    <property type="match status" value="1"/>
</dbReference>
<evidence type="ECO:0000313" key="3">
    <source>
        <dbReference type="EMBL" id="MFC3881768.1"/>
    </source>
</evidence>
<dbReference type="Pfam" id="PF07584">
    <property type="entry name" value="BatA"/>
    <property type="match status" value="1"/>
</dbReference>
<feature type="domain" description="Aerotolerance regulator N-terminal" evidence="2">
    <location>
        <begin position="1"/>
        <end position="75"/>
    </location>
</feature>
<dbReference type="PANTHER" id="PTHR37464">
    <property type="entry name" value="BLL2463 PROTEIN"/>
    <property type="match status" value="1"/>
</dbReference>
<dbReference type="InterPro" id="IPR024163">
    <property type="entry name" value="Aerotolerance_reg_N"/>
</dbReference>
<keyword evidence="1" id="KW-0472">Membrane</keyword>
<evidence type="ECO:0000259" key="2">
    <source>
        <dbReference type="Pfam" id="PF07584"/>
    </source>
</evidence>
<dbReference type="EMBL" id="JBHRZS010000007">
    <property type="protein sequence ID" value="MFC3881768.1"/>
    <property type="molecule type" value="Genomic_DNA"/>
</dbReference>
<accession>A0ABV8AUU4</accession>
<protein>
    <submittedName>
        <fullName evidence="3">BatA domain-containing protein</fullName>
    </submittedName>
</protein>
<organism evidence="3 4">
    <name type="scientific">Algoriphagus namhaensis</name>
    <dbReference type="NCBI Taxonomy" id="915353"/>
    <lineage>
        <taxon>Bacteria</taxon>
        <taxon>Pseudomonadati</taxon>
        <taxon>Bacteroidota</taxon>
        <taxon>Cytophagia</taxon>
        <taxon>Cytophagales</taxon>
        <taxon>Cyclobacteriaceae</taxon>
        <taxon>Algoriphagus</taxon>
    </lineage>
</organism>
<comment type="caution">
    <text evidence="3">The sequence shown here is derived from an EMBL/GenBank/DDBJ whole genome shotgun (WGS) entry which is preliminary data.</text>
</comment>
<evidence type="ECO:0000256" key="1">
    <source>
        <dbReference type="SAM" id="Phobius"/>
    </source>
</evidence>
<keyword evidence="1" id="KW-0812">Transmembrane</keyword>
<gene>
    <name evidence="3" type="ORF">ACFOSV_16350</name>
</gene>
<dbReference type="RefSeq" id="WP_377907118.1">
    <property type="nucleotide sequence ID" value="NZ_JBHRZS010000007.1"/>
</dbReference>
<keyword evidence="1" id="KW-1133">Transmembrane helix</keyword>
<reference evidence="4" key="1">
    <citation type="journal article" date="2019" name="Int. J. Syst. Evol. Microbiol.">
        <title>The Global Catalogue of Microorganisms (GCM) 10K type strain sequencing project: providing services to taxonomists for standard genome sequencing and annotation.</title>
        <authorList>
            <consortium name="The Broad Institute Genomics Platform"/>
            <consortium name="The Broad Institute Genome Sequencing Center for Infectious Disease"/>
            <person name="Wu L."/>
            <person name="Ma J."/>
        </authorList>
    </citation>
    <scope>NUCLEOTIDE SEQUENCE [LARGE SCALE GENOMIC DNA]</scope>
    <source>
        <strain evidence="4">CCUG 60523</strain>
    </source>
</reference>
<feature type="transmembrane region" description="Helical" evidence="1">
    <location>
        <begin position="7"/>
        <end position="24"/>
    </location>
</feature>
<sequence>MSFLNPIALWGLLAISIPILIHLWNGKRGQTVAWAAMDFLSTVESRVSKGFNLENWLVLILRILLLVLLVFLLAQLTVLSGSGQKEKKVAHVIYGDQPLWEEFRFEIQQALERDESVILAGNPLSNITTLESLFESEWNTNSQLQTTLDKLPRGLDSLVFYVPNSASELTSRYFSLPVSPTIQLSQVAPVSKSILIKTQSTQNFKINETGVLDSVATEGGDMAEYDLSEDIQVWVQNSELEKEFIQAALESISEVYGIRFQFTDQMDSASLVFSNERLPKMESEKLYFVSNVITDSESSNQIILPDSLTFTDSELIRNGQLPEFIIENFLAHQGIVPKSSPLEISQLESRFLVKPAGREAGQANPNEWLFLLFLGTIGIERFFAMKQGI</sequence>